<evidence type="ECO:0000256" key="17">
    <source>
        <dbReference type="PROSITE-ProRule" id="PRU00169"/>
    </source>
</evidence>
<dbReference type="PROSITE" id="PS50839">
    <property type="entry name" value="CHASE"/>
    <property type="match status" value="1"/>
</dbReference>
<feature type="modified residue" description="4-aspartylphosphate" evidence="17">
    <location>
        <position position="1643"/>
    </location>
</feature>
<dbReference type="InterPro" id="IPR036641">
    <property type="entry name" value="HPT_dom_sf"/>
</dbReference>
<dbReference type="GO" id="GO:0005524">
    <property type="term" value="F:ATP binding"/>
    <property type="evidence" value="ECO:0007669"/>
    <property type="project" value="UniProtKB-KW"/>
</dbReference>
<dbReference type="EMBL" id="QFZK01000002">
    <property type="protein sequence ID" value="RFO98191.1"/>
    <property type="molecule type" value="Genomic_DNA"/>
</dbReference>
<dbReference type="InterPro" id="IPR006189">
    <property type="entry name" value="CHASE_dom"/>
</dbReference>
<dbReference type="PROSITE" id="PS50112">
    <property type="entry name" value="PAS"/>
    <property type="match status" value="4"/>
</dbReference>
<dbReference type="InterPro" id="IPR013656">
    <property type="entry name" value="PAS_4"/>
</dbReference>
<evidence type="ECO:0000256" key="11">
    <source>
        <dbReference type="ARBA" id="ARBA00023012"/>
    </source>
</evidence>
<dbReference type="PROSITE" id="PS50110">
    <property type="entry name" value="RESPONSE_REGULATORY"/>
    <property type="match status" value="2"/>
</dbReference>
<dbReference type="SUPFAM" id="SSF47384">
    <property type="entry name" value="Homodimeric domain of signal transducing histidine kinase"/>
    <property type="match status" value="1"/>
</dbReference>
<dbReference type="EC" id="2.7.13.3" evidence="3"/>
<keyword evidence="11" id="KW-0902">Two-component regulatory system</keyword>
<dbReference type="Pfam" id="PF13426">
    <property type="entry name" value="PAS_9"/>
    <property type="match status" value="1"/>
</dbReference>
<evidence type="ECO:0000259" key="20">
    <source>
        <dbReference type="PROSITE" id="PS50110"/>
    </source>
</evidence>
<evidence type="ECO:0000256" key="7">
    <source>
        <dbReference type="ARBA" id="ARBA00022729"/>
    </source>
</evidence>
<keyword evidence="5 17" id="KW-0597">Phosphoprotein</keyword>
<feature type="domain" description="PAC" evidence="22">
    <location>
        <begin position="991"/>
        <end position="1044"/>
    </location>
</feature>
<evidence type="ECO:0000313" key="26">
    <source>
        <dbReference type="Proteomes" id="UP000260665"/>
    </source>
</evidence>
<dbReference type="Pfam" id="PF03924">
    <property type="entry name" value="CHASE"/>
    <property type="match status" value="1"/>
</dbReference>
<keyword evidence="13 18" id="KW-0472">Membrane</keyword>
<evidence type="ECO:0000259" key="22">
    <source>
        <dbReference type="PROSITE" id="PS50113"/>
    </source>
</evidence>
<dbReference type="SUPFAM" id="SSF52172">
    <property type="entry name" value="CheY-like"/>
    <property type="match status" value="2"/>
</dbReference>
<comment type="function">
    <text evidence="14">Member of the two-component regulatory system BvgS/BvgA. Phosphorylates BvgA via a four-step phosphorelay in response to environmental signals.</text>
</comment>
<dbReference type="InterPro" id="IPR042240">
    <property type="entry name" value="CHASE_sf"/>
</dbReference>
<dbReference type="PANTHER" id="PTHR45339">
    <property type="entry name" value="HYBRID SIGNAL TRANSDUCTION HISTIDINE KINASE J"/>
    <property type="match status" value="1"/>
</dbReference>
<evidence type="ECO:0000256" key="18">
    <source>
        <dbReference type="SAM" id="Phobius"/>
    </source>
</evidence>
<dbReference type="NCBIfam" id="TIGR00229">
    <property type="entry name" value="sensory_box"/>
    <property type="match status" value="4"/>
</dbReference>
<dbReference type="InterPro" id="IPR004358">
    <property type="entry name" value="Sig_transdc_His_kin-like_C"/>
</dbReference>
<evidence type="ECO:0000256" key="4">
    <source>
        <dbReference type="ARBA" id="ARBA00022475"/>
    </source>
</evidence>
<dbReference type="InterPro" id="IPR003661">
    <property type="entry name" value="HisK_dim/P_dom"/>
</dbReference>
<feature type="domain" description="Response regulatory" evidence="20">
    <location>
        <begin position="1446"/>
        <end position="1571"/>
    </location>
</feature>
<dbReference type="SMART" id="SM00086">
    <property type="entry name" value="PAC"/>
    <property type="match status" value="5"/>
</dbReference>
<dbReference type="InterPro" id="IPR003594">
    <property type="entry name" value="HATPase_dom"/>
</dbReference>
<dbReference type="SUPFAM" id="SSF55785">
    <property type="entry name" value="PYP-like sensor domain (PAS domain)"/>
    <property type="match status" value="6"/>
</dbReference>
<accession>A0A3E1RG19</accession>
<evidence type="ECO:0000313" key="25">
    <source>
        <dbReference type="EMBL" id="RFO98191.1"/>
    </source>
</evidence>
<dbReference type="SMART" id="SM00448">
    <property type="entry name" value="REC"/>
    <property type="match status" value="2"/>
</dbReference>
<dbReference type="SMART" id="SM01079">
    <property type="entry name" value="CHASE"/>
    <property type="match status" value="1"/>
</dbReference>
<dbReference type="CDD" id="cd16922">
    <property type="entry name" value="HATPase_EvgS-ArcB-TorS-like"/>
    <property type="match status" value="1"/>
</dbReference>
<evidence type="ECO:0000256" key="15">
    <source>
        <dbReference type="ARBA" id="ARBA00070152"/>
    </source>
</evidence>
<dbReference type="Pfam" id="PF00512">
    <property type="entry name" value="HisKA"/>
    <property type="match status" value="1"/>
</dbReference>
<keyword evidence="9" id="KW-0067">ATP-binding</keyword>
<comment type="caution">
    <text evidence="25">The sequence shown here is derived from an EMBL/GenBank/DDBJ whole genome shotgun (WGS) entry which is preliminary data.</text>
</comment>
<feature type="modified residue" description="4-aspartylphosphate" evidence="17">
    <location>
        <position position="1501"/>
    </location>
</feature>
<protein>
    <recommendedName>
        <fullName evidence="15">Virulence sensor protein BvgS</fullName>
        <ecNumber evidence="3">2.7.13.3</ecNumber>
    </recommendedName>
</protein>
<evidence type="ECO:0000256" key="10">
    <source>
        <dbReference type="ARBA" id="ARBA00022989"/>
    </source>
</evidence>
<feature type="domain" description="CHASE" evidence="23">
    <location>
        <begin position="115"/>
        <end position="304"/>
    </location>
</feature>
<dbReference type="InterPro" id="IPR008207">
    <property type="entry name" value="Sig_transdc_His_kin_Hpt_dom"/>
</dbReference>
<dbReference type="CDD" id="cd00082">
    <property type="entry name" value="HisKA"/>
    <property type="match status" value="1"/>
</dbReference>
<dbReference type="SMART" id="SM00387">
    <property type="entry name" value="HATPase_c"/>
    <property type="match status" value="1"/>
</dbReference>
<dbReference type="OrthoDB" id="5519028at2"/>
<proteinExistence type="predicted"/>
<feature type="modified residue" description="Phosphohistidine" evidence="16">
    <location>
        <position position="1798"/>
    </location>
</feature>
<name>A0A3E1RG19_9BURK</name>
<evidence type="ECO:0000256" key="13">
    <source>
        <dbReference type="ARBA" id="ARBA00023136"/>
    </source>
</evidence>
<dbReference type="SMART" id="SM00388">
    <property type="entry name" value="HisKA"/>
    <property type="match status" value="1"/>
</dbReference>
<dbReference type="InterPro" id="IPR001789">
    <property type="entry name" value="Sig_transdc_resp-reg_receiver"/>
</dbReference>
<dbReference type="Gene3D" id="3.30.450.350">
    <property type="entry name" value="CHASE domain"/>
    <property type="match status" value="1"/>
</dbReference>
<comment type="catalytic activity">
    <reaction evidence="1">
        <text>ATP + protein L-histidine = ADP + protein N-phospho-L-histidine.</text>
        <dbReference type="EC" id="2.7.13.3"/>
    </reaction>
</comment>
<dbReference type="Pfam" id="PF08448">
    <property type="entry name" value="PAS_4"/>
    <property type="match status" value="1"/>
</dbReference>
<keyword evidence="7" id="KW-0732">Signal</keyword>
<dbReference type="PROSITE" id="PS50894">
    <property type="entry name" value="HPT"/>
    <property type="match status" value="1"/>
</dbReference>
<evidence type="ECO:0000256" key="3">
    <source>
        <dbReference type="ARBA" id="ARBA00012438"/>
    </source>
</evidence>
<feature type="transmembrane region" description="Helical" evidence="18">
    <location>
        <begin position="44"/>
        <end position="69"/>
    </location>
</feature>
<dbReference type="InterPro" id="IPR011006">
    <property type="entry name" value="CheY-like_superfamily"/>
</dbReference>
<dbReference type="Pfam" id="PF08447">
    <property type="entry name" value="PAS_3"/>
    <property type="match status" value="3"/>
</dbReference>
<keyword evidence="12" id="KW-0843">Virulence</keyword>
<evidence type="ECO:0000256" key="9">
    <source>
        <dbReference type="ARBA" id="ARBA00022840"/>
    </source>
</evidence>
<dbReference type="GO" id="GO:0005886">
    <property type="term" value="C:plasma membrane"/>
    <property type="evidence" value="ECO:0007669"/>
    <property type="project" value="UniProtKB-SubCell"/>
</dbReference>
<dbReference type="InterPro" id="IPR000014">
    <property type="entry name" value="PAS"/>
</dbReference>
<organism evidence="25 26">
    <name type="scientific">Rhodoferax lacus</name>
    <dbReference type="NCBI Taxonomy" id="2184758"/>
    <lineage>
        <taxon>Bacteria</taxon>
        <taxon>Pseudomonadati</taxon>
        <taxon>Pseudomonadota</taxon>
        <taxon>Betaproteobacteria</taxon>
        <taxon>Burkholderiales</taxon>
        <taxon>Comamonadaceae</taxon>
        <taxon>Rhodoferax</taxon>
    </lineage>
</organism>
<dbReference type="Pfam" id="PF00072">
    <property type="entry name" value="Response_reg"/>
    <property type="match status" value="2"/>
</dbReference>
<dbReference type="PRINTS" id="PR00344">
    <property type="entry name" value="BCTRLSENSOR"/>
</dbReference>
<reference evidence="25 26" key="1">
    <citation type="submission" date="2018-05" db="EMBL/GenBank/DDBJ databases">
        <title>Rhodoferax soyangensis sp.nov., isolated from an oligotrophic freshwater lake.</title>
        <authorList>
            <person name="Park M."/>
        </authorList>
    </citation>
    <scope>NUCLEOTIDE SEQUENCE [LARGE SCALE GENOMIC DNA]</scope>
    <source>
        <strain evidence="25 26">IMCC26218</strain>
    </source>
</reference>
<evidence type="ECO:0000259" key="23">
    <source>
        <dbReference type="PROSITE" id="PS50839"/>
    </source>
</evidence>
<feature type="domain" description="Response regulatory" evidence="20">
    <location>
        <begin position="1592"/>
        <end position="1710"/>
    </location>
</feature>
<dbReference type="GO" id="GO:0000155">
    <property type="term" value="F:phosphorelay sensor kinase activity"/>
    <property type="evidence" value="ECO:0007669"/>
    <property type="project" value="InterPro"/>
</dbReference>
<dbReference type="InterPro" id="IPR036890">
    <property type="entry name" value="HATPase_C_sf"/>
</dbReference>
<keyword evidence="4" id="KW-1003">Cell membrane</keyword>
<dbReference type="InterPro" id="IPR035965">
    <property type="entry name" value="PAS-like_dom_sf"/>
</dbReference>
<dbReference type="PANTHER" id="PTHR45339:SF1">
    <property type="entry name" value="HYBRID SIGNAL TRANSDUCTION HISTIDINE KINASE J"/>
    <property type="match status" value="1"/>
</dbReference>
<dbReference type="InterPro" id="IPR000700">
    <property type="entry name" value="PAS-assoc_C"/>
</dbReference>
<evidence type="ECO:0000256" key="8">
    <source>
        <dbReference type="ARBA" id="ARBA00022741"/>
    </source>
</evidence>
<evidence type="ECO:0000256" key="5">
    <source>
        <dbReference type="ARBA" id="ARBA00022553"/>
    </source>
</evidence>
<evidence type="ECO:0000256" key="16">
    <source>
        <dbReference type="PROSITE-ProRule" id="PRU00110"/>
    </source>
</evidence>
<sequence length="1947" mass="214160">MPAGLAEILFYACIPLAFAAVFVAAVWAPQYIQRLAMARPAQRLVLYPVPMLIALLCLAAGLAATVYFADAARHAAYDDARTHFLKVSDQLESDVQTQFNDIERVLNGLRGLYESSDDVSVREFRRFVESSDPHQVSPGFRGLGFIERVPRPELAAFVANMRRNFLASYEARTHGDKPDLFLVKYLEPLSRNVEAIGYDIGSDPQRRAAAESAMRSGQATLTPRISLLQDSLKRPGFLLLLPIYAGASEPDSQDSRVRDLLGWAFAPVVLSELMASGAGVDVRLVNYQLFDAPDLNAKSLLYDSQLPAGEVNAPESLTRQEHSAFSVVRAVLLGGQVLYLRTNSSPAFEQDFHPREHLKAAVLGSGLSVLGAMVLWLLMAGRARAVDLAQSMTHDLERLAMVAKRTSNAVYFADTQWRISWVNEGFTRMSGFMPEEAIGMRPSQLLHSPLADPQTPLIIDSQAEAGGRVEIQVLQRSKAGRDYYADLEVLPILDSKGRITGYLSVQSDITEVVQAKAALLLEKERAENILTATNVGTWESNMQTGEQRWNDRWSAMLGFSREEVVPGVDQFWQQRVHPVDRERLKQAMADCIAARTDSYACDVRALRKDGQWMWVLSRGKVMSRSPDGSAEWVGGIHTDISESKQVELNLRDLEAFLDRAGRIAGVGAWQLDLKTRKLVFSAQTCAIHGLPADYEPTEKTALDFYPEADRQRVVDAVKRAEKDGTSWDLVVEFRNVQGEQLWVRLFCEVGFDDSGPVRLMGAFQDVTKSYLSQLEVERSGALLRGAIEAINEAFVLYDPQDRLVLCNDKFRAINSRSSDLLTYGASFESIIRGGAERGQYLEALGRVDEWVEQRMAAHRSGNVSMEQQLQDGRWLKVIDQRMPDGHTVGFRVDITELKLATAAAELTSAQRGEEQKRMQSILEGTQVGTWEWNVQTGHSLYNEQYVGMLGYTLQELEPLGYDTFVRLVHPEDLAASAQKMQEHLRGESSGYEIEVRMHHKQGHWIWVLAKGKRAKGPDEGQSEWVYGTHMDITERKRAEQQLAQTMATLQNVLDSATAVGVVTLGLDHTVRVFNKGAENLLGYSAHELVGQQSADRFFELSELGALRETLELMLGHVPDLDEVFAHVVQTRDAQEWTLVRKNGTRFKASLIFSPMRDVQGAQEGHLAVIYDISRQKEYESSLREAMRLAEQSSVAKSQFLANMSHEIRTPMNAILGMLQLLRNTALNAQQGDYAEKAVGAARSLLGLLNDILDFSKVEAGKMQLNPEPFLLDGLLGDLSVILSSNLGAKNVDLVFDVDSAIPRELIGDAMRLKQILINLGGNAVKFTEKGEVVVRWTLLARTPERVKLGVAVVDTGIGIAPENQSRIFDAFTQAEANTTRRFGGTGLGLVISTRLIRLMGGELQLSSVLGQGSTFSFTLELQAADFQPAAPLLTVGPASRTEAAVRVLLVDDNPQALATSAAMMRGLGWDVTLAASGAQALDLLKADLAAQAAPWDALFVDAEMPDMDGWDTLRNVCRLYASRKPPLLILLSRQSRGALSHRTEREQELLNGLMVKPLTAAMFTRALEQARNGSGLQPTQPQVSPQRLHGMRVLLVEDNLINQQVAQELLSAQGARVTLADNGALGLDAIRSAQPPFDVVLMDLQMPVMDGLSATRLLRTDKRFAELPVIAMTANAMHSDREDCLTAGMNDHVGKPFDLNQLVQTLITHTRWVERTGPVGGIVRRRAQPSVVQPALVDAVQAGADGLEIGLALARMGGNRQLLQRAITGFVADARLLPERLDQCLHQGDLPALKRELHGFKGLSATVGAPALSAFAAEAEKHLQSPQGALAWQARAPELTALLGRYLPLLEDVAGQLGANAHGDSPAVGTVDTLELAPLRELLVALQTSDMVALELYAALRQKMGAGISQAMEPLDLAMADLEFEAAATECEKLLRNIDTRQGPVFS</sequence>
<dbReference type="Proteomes" id="UP000260665">
    <property type="component" value="Unassembled WGS sequence"/>
</dbReference>
<dbReference type="Gene3D" id="3.30.450.20">
    <property type="entry name" value="PAS domain"/>
    <property type="match status" value="6"/>
</dbReference>
<dbReference type="Gene3D" id="3.30.565.10">
    <property type="entry name" value="Histidine kinase-like ATPase, C-terminal domain"/>
    <property type="match status" value="1"/>
</dbReference>
<dbReference type="Gene3D" id="3.40.50.2300">
    <property type="match status" value="2"/>
</dbReference>
<keyword evidence="26" id="KW-1185">Reference proteome</keyword>
<feature type="domain" description="PAS" evidence="21">
    <location>
        <begin position="914"/>
        <end position="987"/>
    </location>
</feature>
<evidence type="ECO:0000256" key="2">
    <source>
        <dbReference type="ARBA" id="ARBA00004651"/>
    </source>
</evidence>
<dbReference type="Pfam" id="PF01627">
    <property type="entry name" value="Hpt"/>
    <property type="match status" value="1"/>
</dbReference>
<comment type="subcellular location">
    <subcellularLocation>
        <location evidence="2">Cell membrane</location>
        <topology evidence="2">Multi-pass membrane protein</topology>
    </subcellularLocation>
</comment>
<evidence type="ECO:0000256" key="6">
    <source>
        <dbReference type="ARBA" id="ARBA00022692"/>
    </source>
</evidence>
<feature type="domain" description="HPt" evidence="24">
    <location>
        <begin position="1759"/>
        <end position="1860"/>
    </location>
</feature>
<feature type="domain" description="PAC" evidence="22">
    <location>
        <begin position="467"/>
        <end position="521"/>
    </location>
</feature>
<evidence type="ECO:0000259" key="21">
    <source>
        <dbReference type="PROSITE" id="PS50112"/>
    </source>
</evidence>
<feature type="domain" description="PAS" evidence="21">
    <location>
        <begin position="522"/>
        <end position="595"/>
    </location>
</feature>
<dbReference type="Pfam" id="PF02518">
    <property type="entry name" value="HATPase_c"/>
    <property type="match status" value="1"/>
</dbReference>
<keyword evidence="8" id="KW-0547">Nucleotide-binding</keyword>
<dbReference type="InterPro" id="IPR001610">
    <property type="entry name" value="PAC"/>
</dbReference>
<dbReference type="Gene3D" id="1.10.287.130">
    <property type="match status" value="1"/>
</dbReference>
<dbReference type="Gene3D" id="1.20.120.160">
    <property type="entry name" value="HPT domain"/>
    <property type="match status" value="1"/>
</dbReference>
<dbReference type="SUPFAM" id="SSF47226">
    <property type="entry name" value="Histidine-containing phosphotransfer domain, HPT domain"/>
    <property type="match status" value="1"/>
</dbReference>
<dbReference type="InterPro" id="IPR005467">
    <property type="entry name" value="His_kinase_dom"/>
</dbReference>
<dbReference type="SUPFAM" id="SSF55874">
    <property type="entry name" value="ATPase domain of HSP90 chaperone/DNA topoisomerase II/histidine kinase"/>
    <property type="match status" value="1"/>
</dbReference>
<keyword evidence="6 18" id="KW-0812">Transmembrane</keyword>
<dbReference type="InterPro" id="IPR036097">
    <property type="entry name" value="HisK_dim/P_sf"/>
</dbReference>
<evidence type="ECO:0000256" key="14">
    <source>
        <dbReference type="ARBA" id="ARBA00058004"/>
    </source>
</evidence>
<evidence type="ECO:0000259" key="19">
    <source>
        <dbReference type="PROSITE" id="PS50109"/>
    </source>
</evidence>
<dbReference type="CDD" id="cd17546">
    <property type="entry name" value="REC_hyHK_CKI1_RcsC-like"/>
    <property type="match status" value="1"/>
</dbReference>
<dbReference type="PROSITE" id="PS50113">
    <property type="entry name" value="PAC"/>
    <property type="match status" value="4"/>
</dbReference>
<feature type="transmembrane region" description="Helical" evidence="18">
    <location>
        <begin position="6"/>
        <end position="32"/>
    </location>
</feature>
<evidence type="ECO:0000259" key="24">
    <source>
        <dbReference type="PROSITE" id="PS50894"/>
    </source>
</evidence>
<evidence type="ECO:0000256" key="12">
    <source>
        <dbReference type="ARBA" id="ARBA00023026"/>
    </source>
</evidence>
<feature type="domain" description="PAS" evidence="21">
    <location>
        <begin position="1045"/>
        <end position="1117"/>
    </location>
</feature>
<dbReference type="Pfam" id="PF12860">
    <property type="entry name" value="PAS_7"/>
    <property type="match status" value="1"/>
</dbReference>
<keyword evidence="10 18" id="KW-1133">Transmembrane helix</keyword>
<dbReference type="PROSITE" id="PS50109">
    <property type="entry name" value="HIS_KIN"/>
    <property type="match status" value="1"/>
</dbReference>
<evidence type="ECO:0000256" key="1">
    <source>
        <dbReference type="ARBA" id="ARBA00000085"/>
    </source>
</evidence>
<dbReference type="InterPro" id="IPR013655">
    <property type="entry name" value="PAS_fold_3"/>
</dbReference>
<dbReference type="FunFam" id="3.30.565.10:FF:000010">
    <property type="entry name" value="Sensor histidine kinase RcsC"/>
    <property type="match status" value="1"/>
</dbReference>
<feature type="domain" description="PAC" evidence="22">
    <location>
        <begin position="1132"/>
        <end position="1184"/>
    </location>
</feature>
<dbReference type="SMART" id="SM00091">
    <property type="entry name" value="PAS"/>
    <property type="match status" value="6"/>
</dbReference>
<gene>
    <name evidence="25" type="ORF">DIC66_05615</name>
</gene>
<feature type="domain" description="PAC" evidence="22">
    <location>
        <begin position="599"/>
        <end position="652"/>
    </location>
</feature>
<dbReference type="CDD" id="cd00130">
    <property type="entry name" value="PAS"/>
    <property type="match status" value="5"/>
</dbReference>
<feature type="domain" description="PAS" evidence="21">
    <location>
        <begin position="395"/>
        <end position="439"/>
    </location>
</feature>
<feature type="domain" description="Histidine kinase" evidence="19">
    <location>
        <begin position="1202"/>
        <end position="1423"/>
    </location>
</feature>